<feature type="transmembrane region" description="Helical" evidence="6">
    <location>
        <begin position="425"/>
        <end position="449"/>
    </location>
</feature>
<dbReference type="PANTHER" id="PTHR34820">
    <property type="entry name" value="INNER MEMBRANE PROTEIN YEBZ"/>
    <property type="match status" value="1"/>
</dbReference>
<evidence type="ECO:0000313" key="8">
    <source>
        <dbReference type="EMBL" id="THG30210.1"/>
    </source>
</evidence>
<feature type="transmembrane region" description="Helical" evidence="6">
    <location>
        <begin position="255"/>
        <end position="277"/>
    </location>
</feature>
<feature type="transmembrane region" description="Helical" evidence="6">
    <location>
        <begin position="131"/>
        <end position="149"/>
    </location>
</feature>
<feature type="transmembrane region" description="Helical" evidence="6">
    <location>
        <begin position="188"/>
        <end position="212"/>
    </location>
</feature>
<feature type="transmembrane region" description="Helical" evidence="6">
    <location>
        <begin position="593"/>
        <end position="614"/>
    </location>
</feature>
<evidence type="ECO:0000256" key="5">
    <source>
        <dbReference type="ARBA" id="ARBA00023136"/>
    </source>
</evidence>
<dbReference type="GO" id="GO:0005886">
    <property type="term" value="C:plasma membrane"/>
    <property type="evidence" value="ECO:0007669"/>
    <property type="project" value="UniProtKB-SubCell"/>
</dbReference>
<protein>
    <submittedName>
        <fullName evidence="8">Copper transporter</fullName>
    </submittedName>
</protein>
<keyword evidence="5 6" id="KW-0472">Membrane</keyword>
<comment type="caution">
    <text evidence="8">The sequence shown here is derived from an EMBL/GenBank/DDBJ whole genome shotgun (WGS) entry which is preliminary data.</text>
</comment>
<proteinExistence type="predicted"/>
<dbReference type="PANTHER" id="PTHR34820:SF4">
    <property type="entry name" value="INNER MEMBRANE PROTEIN YEBZ"/>
    <property type="match status" value="1"/>
</dbReference>
<dbReference type="InterPro" id="IPR032694">
    <property type="entry name" value="CopC/D"/>
</dbReference>
<feature type="domain" description="Copper resistance protein D" evidence="7">
    <location>
        <begin position="220"/>
        <end position="319"/>
    </location>
</feature>
<feature type="transmembrane region" description="Helical" evidence="6">
    <location>
        <begin position="363"/>
        <end position="383"/>
    </location>
</feature>
<dbReference type="Proteomes" id="UP000309133">
    <property type="component" value="Unassembled WGS sequence"/>
</dbReference>
<feature type="transmembrane region" description="Helical" evidence="6">
    <location>
        <begin position="482"/>
        <end position="501"/>
    </location>
</feature>
<dbReference type="InterPro" id="IPR008457">
    <property type="entry name" value="Cu-R_CopD_dom"/>
</dbReference>
<dbReference type="Pfam" id="PF09678">
    <property type="entry name" value="Caa3_CtaG"/>
    <property type="match status" value="1"/>
</dbReference>
<dbReference type="Pfam" id="PF05425">
    <property type="entry name" value="CopD"/>
    <property type="match status" value="1"/>
</dbReference>
<evidence type="ECO:0000256" key="4">
    <source>
        <dbReference type="ARBA" id="ARBA00022989"/>
    </source>
</evidence>
<accession>A0A4S4FIN9</accession>
<feature type="transmembrane region" description="Helical" evidence="6">
    <location>
        <begin position="82"/>
        <end position="111"/>
    </location>
</feature>
<keyword evidence="2" id="KW-1003">Cell membrane</keyword>
<gene>
    <name evidence="8" type="ORF">E6C64_12435</name>
</gene>
<dbReference type="GO" id="GO:0006825">
    <property type="term" value="P:copper ion transport"/>
    <property type="evidence" value="ECO:0007669"/>
    <property type="project" value="InterPro"/>
</dbReference>
<organism evidence="8 9">
    <name type="scientific">Naasia lichenicola</name>
    <dbReference type="NCBI Taxonomy" id="2565933"/>
    <lineage>
        <taxon>Bacteria</taxon>
        <taxon>Bacillati</taxon>
        <taxon>Actinomycetota</taxon>
        <taxon>Actinomycetes</taxon>
        <taxon>Micrococcales</taxon>
        <taxon>Microbacteriaceae</taxon>
        <taxon>Naasia</taxon>
    </lineage>
</organism>
<feature type="transmembrane region" description="Helical" evidence="6">
    <location>
        <begin position="48"/>
        <end position="70"/>
    </location>
</feature>
<name>A0A4S4FIN9_9MICO</name>
<keyword evidence="9" id="KW-1185">Reference proteome</keyword>
<evidence type="ECO:0000256" key="6">
    <source>
        <dbReference type="SAM" id="Phobius"/>
    </source>
</evidence>
<evidence type="ECO:0000256" key="2">
    <source>
        <dbReference type="ARBA" id="ARBA00022475"/>
    </source>
</evidence>
<dbReference type="InterPro" id="IPR019108">
    <property type="entry name" value="Caa3_assmbl_CtaG-rel"/>
</dbReference>
<evidence type="ECO:0000313" key="9">
    <source>
        <dbReference type="Proteomes" id="UP000309133"/>
    </source>
</evidence>
<feature type="transmembrane region" description="Helical" evidence="6">
    <location>
        <begin position="297"/>
        <end position="320"/>
    </location>
</feature>
<feature type="transmembrane region" description="Helical" evidence="6">
    <location>
        <begin position="224"/>
        <end position="243"/>
    </location>
</feature>
<sequence>MRVLGPAIVLASALVAVLVGLAIGGGAAPTLIDDPGSLVRYGLPLTKLLVDLSAAVTIGALALVAFALPLQHPASSRVLDVAAGAAGVWTVVSAASALFSFLTVTGVPLAFDERFGAQLGYYLTDIDAGIAWLQVTLIAAAVTVLAFAVRNQTALALVFVLSCVAVLPLASQGHAATASDHDQAVTALALHLVFASIWLGGLVVLIMIRRSFTEGLEQDAVKRYSSLALICFLVVAVSGYVSAELRIGSLERLASPYGLLVLVKVGALLVLGGFGVVHRRYAIARLAGAAKGAARRWFWQLVAVELVFMGIASGAAAALARTASPVLDTELPPADTPAEILTGQPLPPPFDFSQIFLQWRVDLIWLLFCGFAITFYLAGVLRLHRRGDSWPIHRTILWIAGMLLLAWLTNGSLNVYERYLFSAHMLHHMLLAMMVPVLLVPGAPVTLAARAIRKRTDGSRGGREWILLAVHSRFGQFVSHPIVAALLFAMSLLIFYYSPLFRWSTVDHIGHEWMVAHFLLTGYLFVQALVGVDPVPVRLPYPLRLLLLLGTMAFHAFFGLALLSGSALLLADWYGAMGWGTSALADQQAGGGIAWGIGEFPTVVLAIVVAIQWSRSDVREAARKDRSEQRTGDSDLTEYNAMLARLAGRQPR</sequence>
<dbReference type="EMBL" id="SSSM01000005">
    <property type="protein sequence ID" value="THG30210.1"/>
    <property type="molecule type" value="Genomic_DNA"/>
</dbReference>
<comment type="subcellular location">
    <subcellularLocation>
        <location evidence="1">Cell membrane</location>
        <topology evidence="1">Multi-pass membrane protein</topology>
    </subcellularLocation>
</comment>
<evidence type="ECO:0000256" key="1">
    <source>
        <dbReference type="ARBA" id="ARBA00004651"/>
    </source>
</evidence>
<evidence type="ECO:0000259" key="7">
    <source>
        <dbReference type="Pfam" id="PF05425"/>
    </source>
</evidence>
<feature type="transmembrane region" description="Helical" evidence="6">
    <location>
        <begin position="513"/>
        <end position="533"/>
    </location>
</feature>
<keyword evidence="4 6" id="KW-1133">Transmembrane helix</keyword>
<feature type="transmembrane region" description="Helical" evidence="6">
    <location>
        <begin position="395"/>
        <end position="413"/>
    </location>
</feature>
<evidence type="ECO:0000256" key="3">
    <source>
        <dbReference type="ARBA" id="ARBA00022692"/>
    </source>
</evidence>
<keyword evidence="3 6" id="KW-0812">Transmembrane</keyword>
<feature type="transmembrane region" description="Helical" evidence="6">
    <location>
        <begin position="545"/>
        <end position="573"/>
    </location>
</feature>
<reference evidence="8 9" key="1">
    <citation type="submission" date="2019-04" db="EMBL/GenBank/DDBJ databases">
        <authorList>
            <person name="Jiang L."/>
        </authorList>
    </citation>
    <scope>NUCLEOTIDE SEQUENCE [LARGE SCALE GENOMIC DNA]</scope>
    <source>
        <strain evidence="8 9">YIM 131853</strain>
    </source>
</reference>
<dbReference type="AlphaFoldDB" id="A0A4S4FIN9"/>
<feature type="transmembrane region" description="Helical" evidence="6">
    <location>
        <begin position="156"/>
        <end position="176"/>
    </location>
</feature>